<dbReference type="PANTHER" id="PTHR43806">
    <property type="entry name" value="PEPTIDASE S8"/>
    <property type="match status" value="1"/>
</dbReference>
<dbReference type="PROSITE" id="PS51892">
    <property type="entry name" value="SUBTILASE"/>
    <property type="match status" value="1"/>
</dbReference>
<feature type="active site" description="Charge relay system" evidence="5">
    <location>
        <position position="308"/>
    </location>
</feature>
<dbReference type="InterPro" id="IPR015500">
    <property type="entry name" value="Peptidase_S8_subtilisin-rel"/>
</dbReference>
<dbReference type="Pfam" id="PF00082">
    <property type="entry name" value="Peptidase_S8"/>
    <property type="match status" value="1"/>
</dbReference>
<evidence type="ECO:0000313" key="8">
    <source>
        <dbReference type="EMBL" id="MDL2342989.1"/>
    </source>
</evidence>
<feature type="active site" description="Charge relay system" evidence="5">
    <location>
        <position position="134"/>
    </location>
</feature>
<accession>A0ABT7JD59</accession>
<dbReference type="SUPFAM" id="SSF52743">
    <property type="entry name" value="Subtilisin-like"/>
    <property type="match status" value="1"/>
</dbReference>
<keyword evidence="4 5" id="KW-0720">Serine protease</keyword>
<dbReference type="RefSeq" id="WP_285521018.1">
    <property type="nucleotide sequence ID" value="NZ_JASNGB010000009.1"/>
</dbReference>
<feature type="domain" description="Peptidase S8/S53" evidence="7">
    <location>
        <begin position="98"/>
        <end position="344"/>
    </location>
</feature>
<dbReference type="InterPro" id="IPR036852">
    <property type="entry name" value="Peptidase_S8/S53_dom_sf"/>
</dbReference>
<evidence type="ECO:0000256" key="2">
    <source>
        <dbReference type="ARBA" id="ARBA00022670"/>
    </source>
</evidence>
<evidence type="ECO:0000256" key="3">
    <source>
        <dbReference type="ARBA" id="ARBA00022801"/>
    </source>
</evidence>
<dbReference type="PROSITE" id="PS00138">
    <property type="entry name" value="SUBTILASE_SER"/>
    <property type="match status" value="1"/>
</dbReference>
<sequence>MLQAQTSRLARDLWLVHTPAGMADQAFAHRLAREGVHVQPDFLYHALEVRPNDPGFPGNGGMSGGPNETQTYLTRIGFPEAWTALDACGKTPRGAPTAVLDTGVDADHPDLAGRLKATVDLTGQNSPDTDTYGHGTTSVGLIAAATNNRLGLAGITWEGQTALSVRVFDRQGSASTSTLVQALQYATQQGARVINLSLGLPEDPGDAALDAALAEAGRTAVLVAAAGNTNGTGVYYPASHPAVLAVGAVGPDPGALACYSARPTAQFPRALDLVAPGGAGSTLCAGTSASDDLLVLVPGGYARRAGTSLAAPLVSGVASLMRAANPGLSASQTRALLVESADRSGGLPMLDAEAAVRAALGQ</sequence>
<feature type="active site" description="Charge relay system" evidence="5">
    <location>
        <position position="101"/>
    </location>
</feature>
<dbReference type="Gene3D" id="3.40.50.200">
    <property type="entry name" value="Peptidase S8/S53 domain"/>
    <property type="match status" value="1"/>
</dbReference>
<dbReference type="EMBL" id="JASNGB010000009">
    <property type="protein sequence ID" value="MDL2342989.1"/>
    <property type="molecule type" value="Genomic_DNA"/>
</dbReference>
<evidence type="ECO:0000256" key="5">
    <source>
        <dbReference type="PROSITE-ProRule" id="PRU01240"/>
    </source>
</evidence>
<dbReference type="PROSITE" id="PS00136">
    <property type="entry name" value="SUBTILASE_ASP"/>
    <property type="match status" value="1"/>
</dbReference>
<evidence type="ECO:0000256" key="1">
    <source>
        <dbReference type="ARBA" id="ARBA00011073"/>
    </source>
</evidence>
<dbReference type="InterPro" id="IPR023827">
    <property type="entry name" value="Peptidase_S8_Asp-AS"/>
</dbReference>
<gene>
    <name evidence="8" type="ORF">QOL99_02370</name>
</gene>
<reference evidence="8 9" key="1">
    <citation type="submission" date="2023-05" db="EMBL/GenBank/DDBJ databases">
        <authorList>
            <person name="Gao F."/>
        </authorList>
    </citation>
    <scope>NUCLEOTIDE SEQUENCE [LARGE SCALE GENOMIC DNA]</scope>
    <source>
        <strain evidence="8 9">MIMF12</strain>
    </source>
</reference>
<dbReference type="PRINTS" id="PR00723">
    <property type="entry name" value="SUBTILISIN"/>
</dbReference>
<keyword evidence="2 5" id="KW-0645">Protease</keyword>
<dbReference type="PANTHER" id="PTHR43806:SF11">
    <property type="entry name" value="CEREVISIN-RELATED"/>
    <property type="match status" value="1"/>
</dbReference>
<dbReference type="Proteomes" id="UP001302059">
    <property type="component" value="Unassembled WGS sequence"/>
</dbReference>
<comment type="similarity">
    <text evidence="1 5 6">Belongs to the peptidase S8 family.</text>
</comment>
<dbReference type="InterPro" id="IPR000209">
    <property type="entry name" value="Peptidase_S8/S53_dom"/>
</dbReference>
<comment type="caution">
    <text evidence="8">The sequence shown here is derived from an EMBL/GenBank/DDBJ whole genome shotgun (WGS) entry which is preliminary data.</text>
</comment>
<proteinExistence type="inferred from homology"/>
<dbReference type="InterPro" id="IPR050131">
    <property type="entry name" value="Peptidase_S8_subtilisin-like"/>
</dbReference>
<keyword evidence="9" id="KW-1185">Reference proteome</keyword>
<evidence type="ECO:0000256" key="6">
    <source>
        <dbReference type="RuleBase" id="RU003355"/>
    </source>
</evidence>
<dbReference type="InterPro" id="IPR023828">
    <property type="entry name" value="Peptidase_S8_Ser-AS"/>
</dbReference>
<evidence type="ECO:0000313" key="9">
    <source>
        <dbReference type="Proteomes" id="UP001302059"/>
    </source>
</evidence>
<name>A0ABT7JD59_9DEIO</name>
<protein>
    <submittedName>
        <fullName evidence="8">S8 family serine peptidase</fullName>
    </submittedName>
</protein>
<organism evidence="8 9">
    <name type="scientific">Deinococcus rhizophilus</name>
    <dbReference type="NCBI Taxonomy" id="3049544"/>
    <lineage>
        <taxon>Bacteria</taxon>
        <taxon>Thermotogati</taxon>
        <taxon>Deinococcota</taxon>
        <taxon>Deinococci</taxon>
        <taxon>Deinococcales</taxon>
        <taxon>Deinococcaceae</taxon>
        <taxon>Deinococcus</taxon>
    </lineage>
</organism>
<keyword evidence="3 5" id="KW-0378">Hydrolase</keyword>
<evidence type="ECO:0000256" key="4">
    <source>
        <dbReference type="ARBA" id="ARBA00022825"/>
    </source>
</evidence>
<evidence type="ECO:0000259" key="7">
    <source>
        <dbReference type="Pfam" id="PF00082"/>
    </source>
</evidence>